<dbReference type="Gene3D" id="1.10.101.10">
    <property type="entry name" value="PGBD-like superfamily/PGBD"/>
    <property type="match status" value="1"/>
</dbReference>
<dbReference type="Pfam" id="PF01471">
    <property type="entry name" value="PG_binding_1"/>
    <property type="match status" value="1"/>
</dbReference>
<organism evidence="3 4">
    <name type="scientific">Luteipulveratus mongoliensis</name>
    <dbReference type="NCBI Taxonomy" id="571913"/>
    <lineage>
        <taxon>Bacteria</taxon>
        <taxon>Bacillati</taxon>
        <taxon>Actinomycetota</taxon>
        <taxon>Actinomycetes</taxon>
        <taxon>Micrococcales</taxon>
        <taxon>Dermacoccaceae</taxon>
        <taxon>Luteipulveratus</taxon>
    </lineage>
</organism>
<protein>
    <recommendedName>
        <fullName evidence="5">N-acetylmuramoyl-L-alanine amidase domain-containing protein</fullName>
    </recommendedName>
</protein>
<dbReference type="Pfam" id="PF01510">
    <property type="entry name" value="Amidase_2"/>
    <property type="match status" value="1"/>
</dbReference>
<dbReference type="NCBIfam" id="NF038080">
    <property type="entry name" value="PG_bind_siph"/>
    <property type="match status" value="1"/>
</dbReference>
<dbReference type="InterPro" id="IPR036366">
    <property type="entry name" value="PGBDSf"/>
</dbReference>
<dbReference type="KEGG" id="lmoi:VV02_01695"/>
<dbReference type="SUPFAM" id="SSF55846">
    <property type="entry name" value="N-acetylmuramoyl-L-alanine amidase-like"/>
    <property type="match status" value="1"/>
</dbReference>
<evidence type="ECO:0000313" key="4">
    <source>
        <dbReference type="Proteomes" id="UP000066480"/>
    </source>
</evidence>
<dbReference type="InterPro" id="IPR036365">
    <property type="entry name" value="PGBD-like_sf"/>
</dbReference>
<proteinExistence type="predicted"/>
<evidence type="ECO:0000259" key="1">
    <source>
        <dbReference type="Pfam" id="PF01471"/>
    </source>
</evidence>
<dbReference type="Gene3D" id="3.40.80.10">
    <property type="entry name" value="Peptidoglycan recognition protein-like"/>
    <property type="match status" value="1"/>
</dbReference>
<dbReference type="GO" id="GO:0009253">
    <property type="term" value="P:peptidoglycan catabolic process"/>
    <property type="evidence" value="ECO:0007669"/>
    <property type="project" value="InterPro"/>
</dbReference>
<dbReference type="InterPro" id="IPR036505">
    <property type="entry name" value="Amidase/PGRP_sf"/>
</dbReference>
<gene>
    <name evidence="3" type="ORF">VV02_01695</name>
</gene>
<dbReference type="SUPFAM" id="SSF47090">
    <property type="entry name" value="PGBD-like"/>
    <property type="match status" value="1"/>
</dbReference>
<dbReference type="InterPro" id="IPR047763">
    <property type="entry name" value="PG_bind_dom_phiBT1-type"/>
</dbReference>
<dbReference type="EMBL" id="CP011112">
    <property type="protein sequence ID" value="AKU14879.1"/>
    <property type="molecule type" value="Genomic_DNA"/>
</dbReference>
<sequence>MITQAGEIFAARAYEFKSGATRNANDFSIGVQIHIHGATKPSAAALASLEWLYRNSHTALGKKKALKITGHEDHTSTDCPGGPLHSWVDHRGQDLYREVAAELGGGSTIPAYPGAAAFKIGKKHAAVKTLDNGLIRKGYVKHHDGDGYQAGTLFTKYTRLNVQDFQKAQGWTGADADGYPGAETWKRLLS</sequence>
<evidence type="ECO:0008006" key="5">
    <source>
        <dbReference type="Google" id="ProtNLM"/>
    </source>
</evidence>
<accession>A0A0K1JDU7</accession>
<evidence type="ECO:0000259" key="2">
    <source>
        <dbReference type="Pfam" id="PF01510"/>
    </source>
</evidence>
<dbReference type="InterPro" id="IPR002477">
    <property type="entry name" value="Peptidoglycan-bd-like"/>
</dbReference>
<evidence type="ECO:0000313" key="3">
    <source>
        <dbReference type="EMBL" id="AKU14879.1"/>
    </source>
</evidence>
<feature type="domain" description="N-acetylmuramoyl-L-alanine amidase" evidence="2">
    <location>
        <begin position="2"/>
        <end position="81"/>
    </location>
</feature>
<dbReference type="STRING" id="571913.VV02_01695"/>
<dbReference type="GO" id="GO:0008745">
    <property type="term" value="F:N-acetylmuramoyl-L-alanine amidase activity"/>
    <property type="evidence" value="ECO:0007669"/>
    <property type="project" value="InterPro"/>
</dbReference>
<name>A0A0K1JDU7_9MICO</name>
<reference evidence="3 4" key="1">
    <citation type="submission" date="2015-03" db="EMBL/GenBank/DDBJ databases">
        <title>Luteipulveratus halotolerans sp. nov., a novel actinobacterium (Dermacoccaceae) from Sarawak, Malaysia.</title>
        <authorList>
            <person name="Juboi H."/>
            <person name="Basik A."/>
            <person name="Shamsul S.S."/>
            <person name="Arnold P."/>
            <person name="Schmitt E.K."/>
            <person name="Sanglier J.-J."/>
            <person name="Yeo T."/>
        </authorList>
    </citation>
    <scope>NUCLEOTIDE SEQUENCE [LARGE SCALE GENOMIC DNA]</scope>
    <source>
        <strain evidence="3 4">MN07-A0370</strain>
    </source>
</reference>
<feature type="domain" description="Peptidoglycan binding-like" evidence="1">
    <location>
        <begin position="124"/>
        <end position="188"/>
    </location>
</feature>
<dbReference type="AlphaFoldDB" id="A0A0K1JDU7"/>
<dbReference type="Proteomes" id="UP000066480">
    <property type="component" value="Chromosome"/>
</dbReference>
<dbReference type="InterPro" id="IPR002502">
    <property type="entry name" value="Amidase_domain"/>
</dbReference>
<keyword evidence="4" id="KW-1185">Reference proteome</keyword>